<evidence type="ECO:0000313" key="3">
    <source>
        <dbReference type="Proteomes" id="UP001231189"/>
    </source>
</evidence>
<proteinExistence type="predicted"/>
<keyword evidence="1" id="KW-0812">Transmembrane</keyword>
<evidence type="ECO:0000313" key="2">
    <source>
        <dbReference type="EMBL" id="KAK1618015.1"/>
    </source>
</evidence>
<gene>
    <name evidence="2" type="ORF">QYE76_023532</name>
</gene>
<dbReference type="GO" id="GO:0030674">
    <property type="term" value="F:protein-macromolecule adaptor activity"/>
    <property type="evidence" value="ECO:0007669"/>
    <property type="project" value="TreeGrafter"/>
</dbReference>
<name>A0AAD8RAN6_LOLMU</name>
<dbReference type="Proteomes" id="UP001231189">
    <property type="component" value="Unassembled WGS sequence"/>
</dbReference>
<protein>
    <recommendedName>
        <fullName evidence="4">Ergosterol biosynthetic protein 28</fullName>
    </recommendedName>
</protein>
<dbReference type="GO" id="GO:0005783">
    <property type="term" value="C:endoplasmic reticulum"/>
    <property type="evidence" value="ECO:0007669"/>
    <property type="project" value="TreeGrafter"/>
</dbReference>
<keyword evidence="1" id="KW-0472">Membrane</keyword>
<keyword evidence="3" id="KW-1185">Reference proteome</keyword>
<accession>A0AAD8RAN6</accession>
<comment type="caution">
    <text evidence="2">The sequence shown here is derived from an EMBL/GenBank/DDBJ whole genome shotgun (WGS) entry which is preliminary data.</text>
</comment>
<organism evidence="2 3">
    <name type="scientific">Lolium multiflorum</name>
    <name type="common">Italian ryegrass</name>
    <name type="synonym">Lolium perenne subsp. multiflorum</name>
    <dbReference type="NCBI Taxonomy" id="4521"/>
    <lineage>
        <taxon>Eukaryota</taxon>
        <taxon>Viridiplantae</taxon>
        <taxon>Streptophyta</taxon>
        <taxon>Embryophyta</taxon>
        <taxon>Tracheophyta</taxon>
        <taxon>Spermatophyta</taxon>
        <taxon>Magnoliopsida</taxon>
        <taxon>Liliopsida</taxon>
        <taxon>Poales</taxon>
        <taxon>Poaceae</taxon>
        <taxon>BOP clade</taxon>
        <taxon>Pooideae</taxon>
        <taxon>Poodae</taxon>
        <taxon>Poeae</taxon>
        <taxon>Poeae Chloroplast Group 2 (Poeae type)</taxon>
        <taxon>Loliodinae</taxon>
        <taxon>Loliinae</taxon>
        <taxon>Lolium</taxon>
    </lineage>
</organism>
<reference evidence="2" key="1">
    <citation type="submission" date="2023-07" db="EMBL/GenBank/DDBJ databases">
        <title>A chromosome-level genome assembly of Lolium multiflorum.</title>
        <authorList>
            <person name="Chen Y."/>
            <person name="Copetti D."/>
            <person name="Kolliker R."/>
            <person name="Studer B."/>
        </authorList>
    </citation>
    <scope>NUCLEOTIDE SEQUENCE</scope>
    <source>
        <strain evidence="2">02402/16</strain>
        <tissue evidence="2">Leaf</tissue>
    </source>
</reference>
<sequence length="144" mass="15652">MGVAVAGRKLAALPALGWWLVVVGAVRLGFALSGFFDARAVRAGTYSGTHVTDVHGRTVGVWTLLSCTLCFMCAFNLENRPLCAATLLSFVYAYGHFVVEYLVYRTITAASLGTLGFFAVPSIIWTIFHWRNALGHHRAATKQS</sequence>
<evidence type="ECO:0008006" key="4">
    <source>
        <dbReference type="Google" id="ProtNLM"/>
    </source>
</evidence>
<dbReference type="PANTHER" id="PTHR15451">
    <property type="entry name" value="ERGOSTEROL BIOSYNTHETIC PROTEIN 28-RELATED"/>
    <property type="match status" value="1"/>
</dbReference>
<evidence type="ECO:0000256" key="1">
    <source>
        <dbReference type="SAM" id="Phobius"/>
    </source>
</evidence>
<feature type="transmembrane region" description="Helical" evidence="1">
    <location>
        <begin position="110"/>
        <end position="128"/>
    </location>
</feature>
<feature type="transmembrane region" description="Helical" evidence="1">
    <location>
        <begin position="84"/>
        <end position="104"/>
    </location>
</feature>
<keyword evidence="1" id="KW-1133">Transmembrane helix</keyword>
<dbReference type="EMBL" id="JAUUTY010000006">
    <property type="protein sequence ID" value="KAK1618015.1"/>
    <property type="molecule type" value="Genomic_DNA"/>
</dbReference>
<dbReference type="InterPro" id="IPR005352">
    <property type="entry name" value="Erg28"/>
</dbReference>
<dbReference type="Pfam" id="PF03694">
    <property type="entry name" value="Erg28"/>
    <property type="match status" value="1"/>
</dbReference>
<dbReference type="PANTHER" id="PTHR15451:SF24">
    <property type="entry name" value="ERGOSTEROL BIOSYNTHETIC PROTEIN 28"/>
    <property type="match status" value="1"/>
</dbReference>
<dbReference type="GO" id="GO:0016020">
    <property type="term" value="C:membrane"/>
    <property type="evidence" value="ECO:0007669"/>
    <property type="project" value="InterPro"/>
</dbReference>
<dbReference type="AlphaFoldDB" id="A0AAD8RAN6"/>